<name>A0ABC8RPX6_9AQUA</name>
<evidence type="ECO:0000313" key="5">
    <source>
        <dbReference type="EMBL" id="CAK9146507.1"/>
    </source>
</evidence>
<protein>
    <recommendedName>
        <fullName evidence="3">SS18 N-terminal domain-containing protein</fullName>
    </recommendedName>
</protein>
<dbReference type="EMBL" id="CAUOFW020001591">
    <property type="protein sequence ID" value="CAK9146507.1"/>
    <property type="molecule type" value="Genomic_DNA"/>
</dbReference>
<comment type="similarity">
    <text evidence="1">Belongs to the SS18 family.</text>
</comment>
<comment type="caution">
    <text evidence="5">The sequence shown here is derived from an EMBL/GenBank/DDBJ whole genome shotgun (WGS) entry which is preliminary data.</text>
</comment>
<reference evidence="5 6" key="1">
    <citation type="submission" date="2024-02" db="EMBL/GenBank/DDBJ databases">
        <authorList>
            <person name="Vignale AGUSTIN F."/>
            <person name="Sosa J E."/>
            <person name="Modenutti C."/>
        </authorList>
    </citation>
    <scope>NUCLEOTIDE SEQUENCE [LARGE SCALE GENOMIC DNA]</scope>
</reference>
<dbReference type="Proteomes" id="UP001642360">
    <property type="component" value="Unassembled WGS sequence"/>
</dbReference>
<accession>A0ABC8RPX6</accession>
<dbReference type="InterPro" id="IPR007726">
    <property type="entry name" value="SS18_N"/>
</dbReference>
<evidence type="ECO:0000256" key="2">
    <source>
        <dbReference type="SAM" id="MobiDB-lite"/>
    </source>
</evidence>
<gene>
    <name evidence="5" type="ORF">ILEXP_LOCUS14362</name>
    <name evidence="4" type="ORF">ILEXP_LOCUS9187</name>
</gene>
<evidence type="ECO:0000259" key="3">
    <source>
        <dbReference type="Pfam" id="PF05030"/>
    </source>
</evidence>
<evidence type="ECO:0000313" key="4">
    <source>
        <dbReference type="EMBL" id="CAK9141594.1"/>
    </source>
</evidence>
<dbReference type="Pfam" id="PF05030">
    <property type="entry name" value="SSXT"/>
    <property type="match status" value="1"/>
</dbReference>
<feature type="domain" description="SS18 N-terminal" evidence="3">
    <location>
        <begin position="19"/>
        <end position="75"/>
    </location>
</feature>
<feature type="region of interest" description="Disordered" evidence="2">
    <location>
        <begin position="149"/>
        <end position="199"/>
    </location>
</feature>
<evidence type="ECO:0000256" key="1">
    <source>
        <dbReference type="ARBA" id="ARBA00007945"/>
    </source>
</evidence>
<dbReference type="AlphaFoldDB" id="A0ABC8RPX6"/>
<sequence>MQQPQPPTLNSAPPFPSNSITTEQIQKYLDENKQLIMAILENQNLGKLAECAQYQALLQKNLMYLAAIADAQPQGSTLPSQMAPQSFLQQGNYIQQTQSATPQQQQGVPVSKLPFQLNALRPQDQQQQLLHFQQQQQIQAHMNLRSNANNGMHQAMQPGLGTSGSLVDARGSKQDGSEAGSGDGLGTSASERGSRDAQS</sequence>
<proteinExistence type="inferred from homology"/>
<dbReference type="EMBL" id="CAUOFW020001152">
    <property type="protein sequence ID" value="CAK9141594.1"/>
    <property type="molecule type" value="Genomic_DNA"/>
</dbReference>
<evidence type="ECO:0000313" key="6">
    <source>
        <dbReference type="Proteomes" id="UP001642360"/>
    </source>
</evidence>
<keyword evidence="6" id="KW-1185">Reference proteome</keyword>
<organism evidence="5 6">
    <name type="scientific">Ilex paraguariensis</name>
    <name type="common">yerba mate</name>
    <dbReference type="NCBI Taxonomy" id="185542"/>
    <lineage>
        <taxon>Eukaryota</taxon>
        <taxon>Viridiplantae</taxon>
        <taxon>Streptophyta</taxon>
        <taxon>Embryophyta</taxon>
        <taxon>Tracheophyta</taxon>
        <taxon>Spermatophyta</taxon>
        <taxon>Magnoliopsida</taxon>
        <taxon>eudicotyledons</taxon>
        <taxon>Gunneridae</taxon>
        <taxon>Pentapetalae</taxon>
        <taxon>asterids</taxon>
        <taxon>campanulids</taxon>
        <taxon>Aquifoliales</taxon>
        <taxon>Aquifoliaceae</taxon>
        <taxon>Ilex</taxon>
    </lineage>
</organism>